<evidence type="ECO:0000256" key="2">
    <source>
        <dbReference type="ARBA" id="ARBA00022729"/>
    </source>
</evidence>
<keyword evidence="3" id="KW-0547">Nucleotide-binding</keyword>
<dbReference type="Pfam" id="PF00149">
    <property type="entry name" value="Metallophos"/>
    <property type="match status" value="1"/>
</dbReference>
<dbReference type="PROSITE" id="PS00786">
    <property type="entry name" value="5_NUCLEOTIDASE_2"/>
    <property type="match status" value="1"/>
</dbReference>
<dbReference type="GO" id="GO:0000166">
    <property type="term" value="F:nucleotide binding"/>
    <property type="evidence" value="ECO:0007669"/>
    <property type="project" value="UniProtKB-KW"/>
</dbReference>
<evidence type="ECO:0000259" key="4">
    <source>
        <dbReference type="Pfam" id="PF00149"/>
    </source>
</evidence>
<keyword evidence="7" id="KW-1185">Reference proteome</keyword>
<evidence type="ECO:0000256" key="3">
    <source>
        <dbReference type="RuleBase" id="RU362119"/>
    </source>
</evidence>
<evidence type="ECO:0000313" key="6">
    <source>
        <dbReference type="EMBL" id="EYD74516.1"/>
    </source>
</evidence>
<evidence type="ECO:0000313" key="7">
    <source>
        <dbReference type="Proteomes" id="UP000019666"/>
    </source>
</evidence>
<comment type="caution">
    <text evidence="6">The sequence shown here is derived from an EMBL/GenBank/DDBJ whole genome shotgun (WGS) entry which is preliminary data.</text>
</comment>
<keyword evidence="3 6" id="KW-0378">Hydrolase</keyword>
<dbReference type="GO" id="GO:0009166">
    <property type="term" value="P:nucleotide catabolic process"/>
    <property type="evidence" value="ECO:0007669"/>
    <property type="project" value="InterPro"/>
</dbReference>
<dbReference type="Pfam" id="PF02872">
    <property type="entry name" value="5_nucleotid_C"/>
    <property type="match status" value="1"/>
</dbReference>
<proteinExistence type="inferred from homology"/>
<evidence type="ECO:0000259" key="5">
    <source>
        <dbReference type="Pfam" id="PF02872"/>
    </source>
</evidence>
<sequence>MGLAQAARLIRRLRAEWPEGASLLLDNGDSLTGGLLSDLLAARFRLLAPPVRGDSPPRHPMVAAMNVLGYDAATLGNHEFDHGLPFLRSALSEAEFPVVSANILGGDNAPLVRTSVLIERELPGSDGSRHRLRVGIFGVGPPQIADWNATVLGHRVRTRDILKAAGEEIPRLRDAGADLVIALCHSGIGAEDPEPWMENAALPLAALPGLDALIVGHTHRIFPGDGWLRTAALDPEAGTLHGKPALEPGFHGLHVGVLDLDLDRTPTGWRIGGHLARVLPVPPDAPPDEAVAEAAAPAHAFLQAFTGWPVGDTRVPLNSYFDLVAPGAALDVVADAKRREAQRLLRGRPEAELPILCALRSFKTGGRGGPGNYVDIPPGSIALRQAADLYLHPNSLCLLEITGRGLRDWLERSAALFRTLVPGETDQPLLDPAFAPYNFDTIDGLTWDLDLAAPPRTDPEGRPLHPGATRIRNLRHAGRPVGEEDRFVLATNSFRLGRGGGFEAATRARLVLQTHILMPDVVLAYLREGPVHPAPRPRWSFAPLPGTTAWFDSGPGALAHLGEVRGRRIEPLGPTPEGFDRFRLHL</sequence>
<dbReference type="HOGENOM" id="CLU_005854_4_1_5"/>
<dbReference type="SUPFAM" id="SSF56300">
    <property type="entry name" value="Metallo-dependent phosphatases"/>
    <property type="match status" value="1"/>
</dbReference>
<dbReference type="PRINTS" id="PR01607">
    <property type="entry name" value="APYRASEFAMLY"/>
</dbReference>
<keyword evidence="2" id="KW-0732">Signal</keyword>
<dbReference type="Proteomes" id="UP000019666">
    <property type="component" value="Unassembled WGS sequence"/>
</dbReference>
<dbReference type="STRING" id="442562.Rumeso_03812"/>
<protein>
    <submittedName>
        <fullName evidence="6">2',3'-cyclic-nucleotide 2'-phosphodiesterase</fullName>
        <ecNumber evidence="6">3.1.4.16</ecNumber>
    </submittedName>
</protein>
<comment type="similarity">
    <text evidence="1 3">Belongs to the 5'-nucleotidase family.</text>
</comment>
<dbReference type="InterPro" id="IPR006146">
    <property type="entry name" value="5'-Nucleotdase_CS"/>
</dbReference>
<dbReference type="InterPro" id="IPR008334">
    <property type="entry name" value="5'-Nucleotdase_C"/>
</dbReference>
<reference evidence="6 7" key="1">
    <citation type="submission" date="2013-02" db="EMBL/GenBank/DDBJ databases">
        <authorList>
            <person name="Fiebig A."/>
            <person name="Goeker M."/>
            <person name="Klenk H.-P.P."/>
        </authorList>
    </citation>
    <scope>NUCLEOTIDE SEQUENCE [LARGE SCALE GENOMIC DNA]</scope>
    <source>
        <strain evidence="6 7">DSM 19309</strain>
    </source>
</reference>
<dbReference type="GO" id="GO:0030288">
    <property type="term" value="C:outer membrane-bounded periplasmic space"/>
    <property type="evidence" value="ECO:0007669"/>
    <property type="project" value="TreeGrafter"/>
</dbReference>
<dbReference type="InterPro" id="IPR036907">
    <property type="entry name" value="5'-Nucleotdase_C_sf"/>
</dbReference>
<dbReference type="InterPro" id="IPR004843">
    <property type="entry name" value="Calcineurin-like_PHP"/>
</dbReference>
<dbReference type="GO" id="GO:0008663">
    <property type="term" value="F:2',3'-cyclic-nucleotide 2'-phosphodiesterase activity"/>
    <property type="evidence" value="ECO:0007669"/>
    <property type="project" value="UniProtKB-EC"/>
</dbReference>
<dbReference type="PANTHER" id="PTHR11575:SF6">
    <property type="entry name" value="2',3'-CYCLIC-NUCLEOTIDE 2'-PHOSPHODIESTERASE_3'-NUCLEOTIDASE"/>
    <property type="match status" value="1"/>
</dbReference>
<organism evidence="6 7">
    <name type="scientific">Rubellimicrobium mesophilum DSM 19309</name>
    <dbReference type="NCBI Taxonomy" id="442562"/>
    <lineage>
        <taxon>Bacteria</taxon>
        <taxon>Pseudomonadati</taxon>
        <taxon>Pseudomonadota</taxon>
        <taxon>Alphaproteobacteria</taxon>
        <taxon>Rhodobacterales</taxon>
        <taxon>Roseobacteraceae</taxon>
        <taxon>Rubellimicrobium</taxon>
    </lineage>
</organism>
<dbReference type="EMBL" id="AOSK01000111">
    <property type="protein sequence ID" value="EYD74516.1"/>
    <property type="molecule type" value="Genomic_DNA"/>
</dbReference>
<evidence type="ECO:0000256" key="1">
    <source>
        <dbReference type="ARBA" id="ARBA00006654"/>
    </source>
</evidence>
<gene>
    <name evidence="6" type="ORF">Rumeso_03812</name>
</gene>
<feature type="domain" description="5'-Nucleotidase C-terminal" evidence="5">
    <location>
        <begin position="372"/>
        <end position="506"/>
    </location>
</feature>
<feature type="domain" description="Calcineurin-like phosphoesterase" evidence="4">
    <location>
        <begin position="5"/>
        <end position="220"/>
    </location>
</feature>
<accession>A0A017HJK2</accession>
<dbReference type="Gene3D" id="3.60.21.10">
    <property type="match status" value="1"/>
</dbReference>
<dbReference type="InterPro" id="IPR006179">
    <property type="entry name" value="5_nucleotidase/apyrase"/>
</dbReference>
<dbReference type="AlphaFoldDB" id="A0A017HJK2"/>
<dbReference type="PANTHER" id="PTHR11575">
    <property type="entry name" value="5'-NUCLEOTIDASE-RELATED"/>
    <property type="match status" value="1"/>
</dbReference>
<dbReference type="Gene3D" id="3.90.780.10">
    <property type="entry name" value="5'-Nucleotidase, C-terminal domain"/>
    <property type="match status" value="1"/>
</dbReference>
<name>A0A017HJK2_9RHOB</name>
<dbReference type="InterPro" id="IPR029052">
    <property type="entry name" value="Metallo-depent_PP-like"/>
</dbReference>
<dbReference type="SUPFAM" id="SSF55816">
    <property type="entry name" value="5'-nucleotidase (syn. UDP-sugar hydrolase), C-terminal domain"/>
    <property type="match status" value="1"/>
</dbReference>
<dbReference type="EC" id="3.1.4.16" evidence="6"/>
<dbReference type="GO" id="GO:0046872">
    <property type="term" value="F:metal ion binding"/>
    <property type="evidence" value="ECO:0007669"/>
    <property type="project" value="InterPro"/>
</dbReference>